<gene>
    <name evidence="2" type="ORF">CRENBAI_013915</name>
</gene>
<protein>
    <recommendedName>
        <fullName evidence="4">Protein FAM180A-like</fullName>
    </recommendedName>
</protein>
<evidence type="ECO:0000313" key="3">
    <source>
        <dbReference type="Proteomes" id="UP001311232"/>
    </source>
</evidence>
<dbReference type="Proteomes" id="UP001311232">
    <property type="component" value="Unassembled WGS sequence"/>
</dbReference>
<dbReference type="Pfam" id="PF15173">
    <property type="entry name" value="FAM180"/>
    <property type="match status" value="1"/>
</dbReference>
<evidence type="ECO:0000256" key="1">
    <source>
        <dbReference type="SAM" id="SignalP"/>
    </source>
</evidence>
<reference evidence="2 3" key="1">
    <citation type="submission" date="2021-06" db="EMBL/GenBank/DDBJ databases">
        <authorList>
            <person name="Palmer J.M."/>
        </authorList>
    </citation>
    <scope>NUCLEOTIDE SEQUENCE [LARGE SCALE GENOMIC DNA]</scope>
    <source>
        <strain evidence="2 3">MEX-2019</strain>
        <tissue evidence="2">Muscle</tissue>
    </source>
</reference>
<feature type="signal peptide" evidence="1">
    <location>
        <begin position="1"/>
        <end position="26"/>
    </location>
</feature>
<keyword evidence="1" id="KW-0732">Signal</keyword>
<dbReference type="EMBL" id="JAHHUM010000578">
    <property type="protein sequence ID" value="KAK5619530.1"/>
    <property type="molecule type" value="Genomic_DNA"/>
</dbReference>
<name>A0AAV9SDZ6_9TELE</name>
<dbReference type="InterPro" id="IPR029170">
    <property type="entry name" value="FAM180"/>
</dbReference>
<dbReference type="AlphaFoldDB" id="A0AAV9SDZ6"/>
<evidence type="ECO:0000313" key="2">
    <source>
        <dbReference type="EMBL" id="KAK5619530.1"/>
    </source>
</evidence>
<keyword evidence="3" id="KW-1185">Reference proteome</keyword>
<organism evidence="2 3">
    <name type="scientific">Crenichthys baileyi</name>
    <name type="common">White River springfish</name>
    <dbReference type="NCBI Taxonomy" id="28760"/>
    <lineage>
        <taxon>Eukaryota</taxon>
        <taxon>Metazoa</taxon>
        <taxon>Chordata</taxon>
        <taxon>Craniata</taxon>
        <taxon>Vertebrata</taxon>
        <taxon>Euteleostomi</taxon>
        <taxon>Actinopterygii</taxon>
        <taxon>Neopterygii</taxon>
        <taxon>Teleostei</taxon>
        <taxon>Neoteleostei</taxon>
        <taxon>Acanthomorphata</taxon>
        <taxon>Ovalentaria</taxon>
        <taxon>Atherinomorphae</taxon>
        <taxon>Cyprinodontiformes</taxon>
        <taxon>Goodeidae</taxon>
        <taxon>Crenichthys</taxon>
    </lineage>
</organism>
<comment type="caution">
    <text evidence="2">The sequence shown here is derived from an EMBL/GenBank/DDBJ whole genome shotgun (WGS) entry which is preliminary data.</text>
</comment>
<dbReference type="PANTHER" id="PTHR34034:SF2">
    <property type="entry name" value="PROTEIN FAM180A"/>
    <property type="match status" value="1"/>
</dbReference>
<sequence>MNAQLKLWLPIILGLWLHQVLHDVAAGIGPDPATAASSLSDVNLMFEFLLGGVKINPDNNVFLLDEELASMRKGQEFLSQINDGIPKHRSSMELMVQRLEARQKTALTQDQFKNLVLSMVYAALQAGVQRSKEEQETWGGVLLQLANVTAYELRGGFLFNYT</sequence>
<proteinExistence type="predicted"/>
<feature type="chain" id="PRO_5043911657" description="Protein FAM180A-like" evidence="1">
    <location>
        <begin position="27"/>
        <end position="162"/>
    </location>
</feature>
<evidence type="ECO:0008006" key="4">
    <source>
        <dbReference type="Google" id="ProtNLM"/>
    </source>
</evidence>
<accession>A0AAV9SDZ6</accession>
<dbReference type="PANTHER" id="PTHR34034">
    <property type="entry name" value="PROTEIN FAM180A-RELATED"/>
    <property type="match status" value="1"/>
</dbReference>